<evidence type="ECO:0000313" key="5">
    <source>
        <dbReference type="Proteomes" id="UP001331761"/>
    </source>
</evidence>
<proteinExistence type="predicted"/>
<organism evidence="4 5">
    <name type="scientific">Trichostrongylus colubriformis</name>
    <name type="common">Black scour worm</name>
    <dbReference type="NCBI Taxonomy" id="6319"/>
    <lineage>
        <taxon>Eukaryota</taxon>
        <taxon>Metazoa</taxon>
        <taxon>Ecdysozoa</taxon>
        <taxon>Nematoda</taxon>
        <taxon>Chromadorea</taxon>
        <taxon>Rhabditida</taxon>
        <taxon>Rhabditina</taxon>
        <taxon>Rhabditomorpha</taxon>
        <taxon>Strongyloidea</taxon>
        <taxon>Trichostrongylidae</taxon>
        <taxon>Trichostrongylus</taxon>
    </lineage>
</organism>
<keyword evidence="2" id="KW-0812">Transmembrane</keyword>
<feature type="domain" description="DUF1758" evidence="3">
    <location>
        <begin position="471"/>
        <end position="631"/>
    </location>
</feature>
<evidence type="ECO:0000313" key="4">
    <source>
        <dbReference type="EMBL" id="KAK5977582.1"/>
    </source>
</evidence>
<dbReference type="PANTHER" id="PTHR47331">
    <property type="entry name" value="PHD-TYPE DOMAIN-CONTAINING PROTEIN"/>
    <property type="match status" value="1"/>
</dbReference>
<dbReference type="InterPro" id="IPR008737">
    <property type="entry name" value="DUF1758"/>
</dbReference>
<evidence type="ECO:0000256" key="1">
    <source>
        <dbReference type="SAM" id="MobiDB-lite"/>
    </source>
</evidence>
<keyword evidence="5" id="KW-1185">Reference proteome</keyword>
<dbReference type="InterPro" id="IPR005312">
    <property type="entry name" value="DUF1759"/>
</dbReference>
<dbReference type="AlphaFoldDB" id="A0AAN8IQ51"/>
<dbReference type="Pfam" id="PF03564">
    <property type="entry name" value="DUF1759"/>
    <property type="match status" value="1"/>
</dbReference>
<comment type="caution">
    <text evidence="4">The sequence shown here is derived from an EMBL/GenBank/DDBJ whole genome shotgun (WGS) entry which is preliminary data.</text>
</comment>
<evidence type="ECO:0000259" key="3">
    <source>
        <dbReference type="Pfam" id="PF05585"/>
    </source>
</evidence>
<feature type="compositionally biased region" description="Basic and acidic residues" evidence="1">
    <location>
        <begin position="854"/>
        <end position="869"/>
    </location>
</feature>
<protein>
    <recommendedName>
        <fullName evidence="3">DUF1758 domain-containing protein</fullName>
    </recommendedName>
</protein>
<feature type="region of interest" description="Disordered" evidence="1">
    <location>
        <begin position="398"/>
        <end position="432"/>
    </location>
</feature>
<feature type="compositionally biased region" description="Acidic residues" evidence="1">
    <location>
        <begin position="896"/>
        <end position="908"/>
    </location>
</feature>
<keyword evidence="2" id="KW-1133">Transmembrane helix</keyword>
<feature type="region of interest" description="Disordered" evidence="1">
    <location>
        <begin position="854"/>
        <end position="879"/>
    </location>
</feature>
<dbReference type="PANTHER" id="PTHR47331:SF5">
    <property type="entry name" value="RIBONUCLEASE H"/>
    <property type="match status" value="1"/>
</dbReference>
<reference evidence="4 5" key="1">
    <citation type="submission" date="2019-10" db="EMBL/GenBank/DDBJ databases">
        <title>Assembly and Annotation for the nematode Trichostrongylus colubriformis.</title>
        <authorList>
            <person name="Martin J."/>
        </authorList>
    </citation>
    <scope>NUCLEOTIDE SEQUENCE [LARGE SCALE GENOMIC DNA]</scope>
    <source>
        <strain evidence="4">G859</strain>
        <tissue evidence="4">Whole worm</tissue>
    </source>
</reference>
<dbReference type="Pfam" id="PF05585">
    <property type="entry name" value="DUF1758"/>
    <property type="match status" value="1"/>
</dbReference>
<keyword evidence="2" id="KW-0472">Membrane</keyword>
<gene>
    <name evidence="4" type="ORF">GCK32_010758</name>
</gene>
<accession>A0AAN8IQ51</accession>
<feature type="transmembrane region" description="Helical" evidence="2">
    <location>
        <begin position="1077"/>
        <end position="1094"/>
    </location>
</feature>
<dbReference type="Proteomes" id="UP001331761">
    <property type="component" value="Unassembled WGS sequence"/>
</dbReference>
<name>A0AAN8IQ51_TRICO</name>
<sequence length="1127" mass="127674">MADQDEERAHLQYVQNYGDYTKTMQEAVSILQKSNEILNLIESELARRHSTVRSSHSVNHVNDYVEQPIQTRRTPVSHSQPQTQPASMMSIVDASLLSRLDLPTFDGKLLEFPEFFSRYSTLIGNKAELDDTNKFSLLKSCLRGRALQSIQGLAITAENYHIALDILKKRYDDKVMTRHILFSQLANLPPCDPEGRNLQSLYNKMFALTRQLCAYGDDSNEVALGAILLNKLPRHIRSKIFDKTGNTHNLVPTELMHILTEIVHKEATLQEIEFHCKAVTNLREEGYVSVQRFQKFQREKPRRETQFSGVYSRPKEPTSAPAAYEKPTFCSFCDSNQHSSFDCTHFPTPQHRIQITRDKRLCFNCLSSKHRTKECQSKRSCQKCSKRHHTSLCYQQAVNQQDSNKKHQSTTNPKPQQSKPQHVHFTSDTMNTGCNDTDTTQIHSIPTTESSSITMSTSPQTTVLLMCAEVEVFNPNSPNEVVKSTAFLDSGSSASYITTELASILKLPVEKSEEISMFTFGSRNALPLSTTQHSLGIQTSKGANILSVRALQYLTNDMKVATFTEEVAHSPNLPTISKKPDILIVPDKRPDILIGTDYFWQVLFSNDFHVRSLSNGYQLIHSSIGDIITGKPFCSTEPIDYCYNSSFSNDEKLDDLLQRFSTLDAEGAVDNAMSSDDEVCPKNFNETTFHDNTEGRYTVQLPVKGDSPKTKEKITTTSTVERENANGLAISNGKTESSKTANGTTGCEVVRDSRLPKPKENVHESNIVSSLEAERLRAEVMQLKTARADARIQLFVSQNNEKHARQEAVQLRSRLEQMEARFAAMEKSRDVYRNSLSQLEKKYKELMNRKNDVERELMDESKTRRRDGGKFSADVRLPSRKTTTRPINLLCKLEVNNDESKDEEDENPESTPSMPTKEHRRRSVMTRSKPLSTNTIMSLFIVVTLCCMSFSTTGFHSEPNTPKITASTTGYIIKEAILAKSESEVYNTLCWFPSPCHDSSCHEREIRAPRPPLHSHPFTRLPNLKLEKAELSLCCVVFVKFVQVCVKVCEKRNPLLPQDIPRFIAVTSSTSLRKMRLLFIFLLLVVVVAHAGMIQNARRAKKIYDFKRKMNKLGKNMRKVLPGGKGK</sequence>
<dbReference type="EMBL" id="WIXE01010420">
    <property type="protein sequence ID" value="KAK5977582.1"/>
    <property type="molecule type" value="Genomic_DNA"/>
</dbReference>
<feature type="compositionally biased region" description="Polar residues" evidence="1">
    <location>
        <begin position="409"/>
        <end position="432"/>
    </location>
</feature>
<feature type="region of interest" description="Disordered" evidence="1">
    <location>
        <begin position="892"/>
        <end position="929"/>
    </location>
</feature>
<evidence type="ECO:0000256" key="2">
    <source>
        <dbReference type="SAM" id="Phobius"/>
    </source>
</evidence>